<keyword evidence="1" id="KW-0812">Transmembrane</keyword>
<protein>
    <recommendedName>
        <fullName evidence="4">Integral membrane protein</fullName>
    </recommendedName>
</protein>
<keyword evidence="3" id="KW-1185">Reference proteome</keyword>
<name>A0ABU8AY82_9ACTN</name>
<sequence>MRWREGGSSWWVAGIVFGLVLVGLGAWRIGPAHHRDHQQQVVSACIAERGIEQCLPVRTAAITKTGERDDWGGLSVLFVYLDGASEPTFQVGPNWSERHSSEVVVAEAQGIVWAWQESVHHRWEELYEPWPLWTFIYLGLILVGGWFVLHYGNVLLIEGSSRYTELAERLVATYIGVSFAGMGILVGFSLSWIFGLGSIVAVAAAVGVNGTDTWRHWRSAWRRARRVPR</sequence>
<keyword evidence="1" id="KW-0472">Membrane</keyword>
<dbReference type="RefSeq" id="WP_334661264.1">
    <property type="nucleotide sequence ID" value="NZ_JARULZ010000002.1"/>
</dbReference>
<accession>A0ABU8AY82</accession>
<evidence type="ECO:0008006" key="4">
    <source>
        <dbReference type="Google" id="ProtNLM"/>
    </source>
</evidence>
<dbReference type="EMBL" id="JARULZ010000002">
    <property type="protein sequence ID" value="MEH0638619.1"/>
    <property type="molecule type" value="Genomic_DNA"/>
</dbReference>
<gene>
    <name evidence="2" type="ORF">QBA35_35970</name>
</gene>
<reference evidence="2" key="1">
    <citation type="submission" date="2023-04" db="EMBL/GenBank/DDBJ databases">
        <title>Genomic diversity of scab-causing Streptomyces spp. in the province of Quebec, Canada.</title>
        <authorList>
            <person name="Biessy A."/>
            <person name="Cadieux M."/>
            <person name="Ciotola M."/>
            <person name="Filion M."/>
        </authorList>
    </citation>
    <scope>NUCLEOTIDE SEQUENCE</scope>
    <source>
        <strain evidence="2">B21-115</strain>
    </source>
</reference>
<evidence type="ECO:0000313" key="3">
    <source>
        <dbReference type="Proteomes" id="UP001310290"/>
    </source>
</evidence>
<feature type="transmembrane region" description="Helical" evidence="1">
    <location>
        <begin position="170"/>
        <end position="193"/>
    </location>
</feature>
<keyword evidence="1" id="KW-1133">Transmembrane helix</keyword>
<feature type="transmembrane region" description="Helical" evidence="1">
    <location>
        <begin position="9"/>
        <end position="29"/>
    </location>
</feature>
<dbReference type="Proteomes" id="UP001310290">
    <property type="component" value="Unassembled WGS sequence"/>
</dbReference>
<evidence type="ECO:0000313" key="2">
    <source>
        <dbReference type="EMBL" id="MEH0638619.1"/>
    </source>
</evidence>
<proteinExistence type="predicted"/>
<comment type="caution">
    <text evidence="2">The sequence shown here is derived from an EMBL/GenBank/DDBJ whole genome shotgun (WGS) entry which is preliminary data.</text>
</comment>
<feature type="transmembrane region" description="Helical" evidence="1">
    <location>
        <begin position="199"/>
        <end position="217"/>
    </location>
</feature>
<feature type="transmembrane region" description="Helical" evidence="1">
    <location>
        <begin position="130"/>
        <end position="149"/>
    </location>
</feature>
<evidence type="ECO:0000256" key="1">
    <source>
        <dbReference type="SAM" id="Phobius"/>
    </source>
</evidence>
<organism evidence="2 3">
    <name type="scientific">Streptomyces bottropensis</name>
    <dbReference type="NCBI Taxonomy" id="42235"/>
    <lineage>
        <taxon>Bacteria</taxon>
        <taxon>Bacillati</taxon>
        <taxon>Actinomycetota</taxon>
        <taxon>Actinomycetes</taxon>
        <taxon>Kitasatosporales</taxon>
        <taxon>Streptomycetaceae</taxon>
        <taxon>Streptomyces</taxon>
    </lineage>
</organism>